<gene>
    <name evidence="1" type="ORF">FE782_09580</name>
</gene>
<keyword evidence="2" id="KW-1185">Reference proteome</keyword>
<organism evidence="1 2">
    <name type="scientific">Paenibacillus antri</name>
    <dbReference type="NCBI Taxonomy" id="2582848"/>
    <lineage>
        <taxon>Bacteria</taxon>
        <taxon>Bacillati</taxon>
        <taxon>Bacillota</taxon>
        <taxon>Bacilli</taxon>
        <taxon>Bacillales</taxon>
        <taxon>Paenibacillaceae</taxon>
        <taxon>Paenibacillus</taxon>
    </lineage>
</organism>
<sequence>MPIVDRYDPNTESGLGYKLFIPKVLAERGFPFHLISSWDKKKGERLELIERIWTSGVRGANGRLSFSRHGASVPFGYASVSGVYEISRA</sequence>
<dbReference type="EMBL" id="VCIW01000005">
    <property type="protein sequence ID" value="TLS52218.1"/>
    <property type="molecule type" value="Genomic_DNA"/>
</dbReference>
<dbReference type="Proteomes" id="UP000309676">
    <property type="component" value="Unassembled WGS sequence"/>
</dbReference>
<dbReference type="AlphaFoldDB" id="A0A5R9GFR3"/>
<proteinExistence type="predicted"/>
<name>A0A5R9GFR3_9BACL</name>
<protein>
    <submittedName>
        <fullName evidence="1">Uncharacterized protein</fullName>
    </submittedName>
</protein>
<evidence type="ECO:0000313" key="2">
    <source>
        <dbReference type="Proteomes" id="UP000309676"/>
    </source>
</evidence>
<comment type="caution">
    <text evidence="1">The sequence shown here is derived from an EMBL/GenBank/DDBJ whole genome shotgun (WGS) entry which is preliminary data.</text>
</comment>
<reference evidence="1 2" key="1">
    <citation type="submission" date="2019-05" db="EMBL/GenBank/DDBJ databases">
        <authorList>
            <person name="Narsing Rao M.P."/>
            <person name="Li W.J."/>
        </authorList>
    </citation>
    <scope>NUCLEOTIDE SEQUENCE [LARGE SCALE GENOMIC DNA]</scope>
    <source>
        <strain evidence="1 2">SYSU_K30003</strain>
    </source>
</reference>
<evidence type="ECO:0000313" key="1">
    <source>
        <dbReference type="EMBL" id="TLS52218.1"/>
    </source>
</evidence>
<accession>A0A5R9GFR3</accession>
<dbReference type="RefSeq" id="WP_138193875.1">
    <property type="nucleotide sequence ID" value="NZ_VCIW01000005.1"/>
</dbReference>